<gene>
    <name evidence="2" type="ORF">DME_LOCUS2234</name>
</gene>
<evidence type="ECO:0000256" key="1">
    <source>
        <dbReference type="SAM" id="Phobius"/>
    </source>
</evidence>
<reference evidence="5" key="1">
    <citation type="submission" date="2017-02" db="UniProtKB">
        <authorList>
            <consortium name="WormBaseParasite"/>
        </authorList>
    </citation>
    <scope>IDENTIFICATION</scope>
</reference>
<dbReference type="AlphaFoldDB" id="A0A0N4UKC2"/>
<evidence type="ECO:0000313" key="2">
    <source>
        <dbReference type="EMBL" id="VDN52261.1"/>
    </source>
</evidence>
<reference evidence="2 4" key="2">
    <citation type="submission" date="2018-11" db="EMBL/GenBank/DDBJ databases">
        <authorList>
            <consortium name="Pathogen Informatics"/>
        </authorList>
    </citation>
    <scope>NUCLEOTIDE SEQUENCE [LARGE SCALE GENOMIC DNA]</scope>
</reference>
<dbReference type="OrthoDB" id="671595at2759"/>
<keyword evidence="4" id="KW-1185">Reference proteome</keyword>
<dbReference type="Proteomes" id="UP000274756">
    <property type="component" value="Unassembled WGS sequence"/>
</dbReference>
<evidence type="ECO:0000313" key="3">
    <source>
        <dbReference type="Proteomes" id="UP000038040"/>
    </source>
</evidence>
<dbReference type="EMBL" id="UYYG01000051">
    <property type="protein sequence ID" value="VDN52261.1"/>
    <property type="molecule type" value="Genomic_DNA"/>
</dbReference>
<name>A0A0N4UKC2_DRAME</name>
<keyword evidence="1" id="KW-0812">Transmembrane</keyword>
<organism evidence="3 5">
    <name type="scientific">Dracunculus medinensis</name>
    <name type="common">Guinea worm</name>
    <dbReference type="NCBI Taxonomy" id="318479"/>
    <lineage>
        <taxon>Eukaryota</taxon>
        <taxon>Metazoa</taxon>
        <taxon>Ecdysozoa</taxon>
        <taxon>Nematoda</taxon>
        <taxon>Chromadorea</taxon>
        <taxon>Rhabditida</taxon>
        <taxon>Spirurina</taxon>
        <taxon>Dracunculoidea</taxon>
        <taxon>Dracunculidae</taxon>
        <taxon>Dracunculus</taxon>
    </lineage>
</organism>
<proteinExistence type="predicted"/>
<dbReference type="Proteomes" id="UP000038040">
    <property type="component" value="Unplaced"/>
</dbReference>
<dbReference type="WBParaSite" id="DME_0000815801-mRNA-1">
    <property type="protein sequence ID" value="DME_0000815801-mRNA-1"/>
    <property type="gene ID" value="DME_0000815801"/>
</dbReference>
<feature type="transmembrane region" description="Helical" evidence="1">
    <location>
        <begin position="25"/>
        <end position="46"/>
    </location>
</feature>
<accession>A0A0N4UKC2</accession>
<sequence length="229" mass="26093">MIILFESEKFNPPPLYYYYKLSDGYYFLIWPLFSLSTTIGIIQVNFQGLNCYRREESCREHAIHRTYAICQSCTNSTQCKLIACEYRCVCRDGYIFNENNNSCVQAISTTDSAMSSYEPSNENFANGTLSDNAECGENMEYNEISSFCHIPFVKSIYNFFNNDGCKVNCVCKKGYKKSGEGPCKLEASASYCSLIKKPCGSNGIYQLENVIVKNDVLCKIKCTRKKIFI</sequence>
<evidence type="ECO:0000313" key="5">
    <source>
        <dbReference type="WBParaSite" id="DME_0000815801-mRNA-1"/>
    </source>
</evidence>
<protein>
    <submittedName>
        <fullName evidence="5">TIL domain-containing protein</fullName>
    </submittedName>
</protein>
<evidence type="ECO:0000313" key="4">
    <source>
        <dbReference type="Proteomes" id="UP000274756"/>
    </source>
</evidence>
<keyword evidence="1" id="KW-1133">Transmembrane helix</keyword>
<keyword evidence="1" id="KW-0472">Membrane</keyword>